<feature type="domain" description="FecR protein" evidence="3">
    <location>
        <begin position="177"/>
        <end position="261"/>
    </location>
</feature>
<dbReference type="SUPFAM" id="SSF49785">
    <property type="entry name" value="Galactose-binding domain-like"/>
    <property type="match status" value="1"/>
</dbReference>
<evidence type="ECO:0000313" key="5">
    <source>
        <dbReference type="EMBL" id="ARN55840.1"/>
    </source>
</evidence>
<reference evidence="6" key="1">
    <citation type="submission" date="2017-04" db="EMBL/GenBank/DDBJ databases">
        <title>Comparative genomics and description of representatives of a novel lineage of planctomycetes thriving in anoxic sediments.</title>
        <authorList>
            <person name="Spring S."/>
            <person name="Bunk B."/>
            <person name="Sproer C."/>
        </authorList>
    </citation>
    <scope>NUCLEOTIDE SEQUENCE [LARGE SCALE GENOMIC DNA]</scope>
    <source>
        <strain evidence="6">ST-PulAB-D4</strain>
    </source>
</reference>
<dbReference type="Gene3D" id="2.60.120.1060">
    <property type="entry name" value="NPCBM/NEW2 domain"/>
    <property type="match status" value="1"/>
</dbReference>
<dbReference type="EMBL" id="CP021023">
    <property type="protein sequence ID" value="ARN55840.1"/>
    <property type="molecule type" value="Genomic_DNA"/>
</dbReference>
<dbReference type="STRING" id="1941349.STSP1_00206"/>
<evidence type="ECO:0000259" key="4">
    <source>
        <dbReference type="Pfam" id="PF08305"/>
    </source>
</evidence>
<dbReference type="InterPro" id="IPR038637">
    <property type="entry name" value="NPCBM_sf"/>
</dbReference>
<name>A0A1W6LJ70_9BACT</name>
<dbReference type="InterPro" id="IPR013222">
    <property type="entry name" value="Glyco_hyd_98_carb-bd"/>
</dbReference>
<keyword evidence="6" id="KW-1185">Reference proteome</keyword>
<dbReference type="PANTHER" id="PTHR30273">
    <property type="entry name" value="PERIPLASMIC SIGNAL SENSOR AND SIGMA FACTOR ACTIVATOR FECR-RELATED"/>
    <property type="match status" value="1"/>
</dbReference>
<keyword evidence="2" id="KW-0812">Transmembrane</keyword>
<dbReference type="Proteomes" id="UP000193334">
    <property type="component" value="Chromosome"/>
</dbReference>
<dbReference type="Gene3D" id="2.60.120.1440">
    <property type="match status" value="1"/>
</dbReference>
<evidence type="ECO:0000256" key="1">
    <source>
        <dbReference type="SAM" id="MobiDB-lite"/>
    </source>
</evidence>
<keyword evidence="2" id="KW-1133">Transmembrane helix</keyword>
<evidence type="ECO:0000313" key="6">
    <source>
        <dbReference type="Proteomes" id="UP000193334"/>
    </source>
</evidence>
<accession>A0A1W6LJ70</accession>
<protein>
    <submittedName>
        <fullName evidence="5">FecR protein</fullName>
    </submittedName>
</protein>
<feature type="domain" description="Glycosyl hydrolase family 98 putative carbohydrate-binding module" evidence="4">
    <location>
        <begin position="457"/>
        <end position="539"/>
    </location>
</feature>
<dbReference type="InterPro" id="IPR008979">
    <property type="entry name" value="Galactose-bd-like_sf"/>
</dbReference>
<gene>
    <name evidence="5" type="ORF">STSP1_00206</name>
</gene>
<evidence type="ECO:0000256" key="2">
    <source>
        <dbReference type="SAM" id="Phobius"/>
    </source>
</evidence>
<dbReference type="Pfam" id="PF08305">
    <property type="entry name" value="NPCBM"/>
    <property type="match status" value="1"/>
</dbReference>
<keyword evidence="2" id="KW-0472">Membrane</keyword>
<dbReference type="PANTHER" id="PTHR30273:SF2">
    <property type="entry name" value="PROTEIN FECR"/>
    <property type="match status" value="1"/>
</dbReference>
<dbReference type="KEGG" id="pbp:STSP1_00206"/>
<dbReference type="GO" id="GO:0016989">
    <property type="term" value="F:sigma factor antagonist activity"/>
    <property type="evidence" value="ECO:0007669"/>
    <property type="project" value="TreeGrafter"/>
</dbReference>
<organism evidence="5 6">
    <name type="scientific">Sedimentisphaera salicampi</name>
    <dbReference type="NCBI Taxonomy" id="1941349"/>
    <lineage>
        <taxon>Bacteria</taxon>
        <taxon>Pseudomonadati</taxon>
        <taxon>Planctomycetota</taxon>
        <taxon>Phycisphaerae</taxon>
        <taxon>Sedimentisphaerales</taxon>
        <taxon>Sedimentisphaeraceae</taxon>
        <taxon>Sedimentisphaera</taxon>
    </lineage>
</organism>
<dbReference type="Pfam" id="PF04773">
    <property type="entry name" value="FecR"/>
    <property type="match status" value="1"/>
</dbReference>
<proteinExistence type="predicted"/>
<feature type="transmembrane region" description="Helical" evidence="2">
    <location>
        <begin position="118"/>
        <end position="141"/>
    </location>
</feature>
<dbReference type="InterPro" id="IPR006860">
    <property type="entry name" value="FecR"/>
</dbReference>
<feature type="compositionally biased region" description="Basic and acidic residues" evidence="1">
    <location>
        <begin position="91"/>
        <end position="102"/>
    </location>
</feature>
<dbReference type="InterPro" id="IPR012373">
    <property type="entry name" value="Ferrdict_sens_TM"/>
</dbReference>
<sequence length="546" mass="60521">MDKISRKDFVNIVLRSFEAEASAEEISLINTAMRENEAFRRLYAETVQLYVELSPYGSVEIEKTDKKVDLSLARSVLSNENDSGIISFPKTKQDNEKTKEQISEYESSPASNRTFSKLTFGLLAITSAALVFLVVYANFFAPELIETAVLRSSINAEWKGTNLTEGSTLYAQKETITLAGGIAEFETENQTKVLIEGPAEFRFNSPAQVRLERGKLYSIVKDEDFGFTVTTPNSKIVDLGTEFGVFAGKDGDTELHVIKGKTKLLNTNSWINNTVMEVTENTACRISNNSSSVSRIDVKEEFFARYINKEKDIVWRGEKQLDLADMVGGGNGLGTGKINFGIDTSKGVFRRIQGDKSTVSDNSFLPVKSKFIEGIFVPKGKTEISATGLTCDFGKTDGVCWSSPAYGKINKTDSLIKGFPALRNKNLNYPHNYIYLHSNMGITFSLNAMRTAFDEIEAERFSAVCGVGSTAKKDGFGEMDFKVLVDGEVKFNWPSATADKSVRRVSIPIKPEDDFITLTSTDGVDTPNGDWGIFAEPKIRFIKKQR</sequence>
<feature type="region of interest" description="Disordered" evidence="1">
    <location>
        <begin position="87"/>
        <end position="106"/>
    </location>
</feature>
<dbReference type="AlphaFoldDB" id="A0A1W6LJ70"/>
<evidence type="ECO:0000259" key="3">
    <source>
        <dbReference type="Pfam" id="PF04773"/>
    </source>
</evidence>